<dbReference type="OrthoDB" id="5016at10239"/>
<sequence length="293" mass="32678">MEQFERVYLLTVGDYRTGRGVLIKDVHMRFDISKSADNKKKSNSATVELYNLSASTRAMLDTDYLSVKLEVGYTAAGTRVVLEGNVVERRTAQQGPDMVTQLILGEGYTDLNHIRLKQTIPPGQTAKDVIEAAMGQLPGVVRGVFSGTNINNPVVFGYPMDGSAKEVLNDICRDNNMEWRCDAGALYVNDINGIHDKNIRSAPVLNESTGLIGIPYRTSSEGNRQKGDKRRTQGVQFKALLNADFAPGQVVRIESKEVTGWYRINSARYYGGYDDQEWYVDCFCGIIIEEDLR</sequence>
<gene>
    <name evidence="1" type="primary">ORF76</name>
</gene>
<dbReference type="RefSeq" id="YP_009124472.1">
    <property type="nucleotide sequence ID" value="NC_026587.1"/>
</dbReference>
<proteinExistence type="predicted"/>
<organism evidence="1 2">
    <name type="scientific">Pseudomonas phage vB_PaeM_PAO1_Ab03</name>
    <dbReference type="NCBI Taxonomy" id="1548901"/>
    <lineage>
        <taxon>Viruses</taxon>
        <taxon>Duplodnaviria</taxon>
        <taxon>Heunggongvirae</taxon>
        <taxon>Uroviricota</taxon>
        <taxon>Caudoviricetes</taxon>
        <taxon>Vandenendeviridae</taxon>
        <taxon>Nankokuvirus</taxon>
        <taxon>Nankokuvirus Ab03</taxon>
    </lineage>
</organism>
<dbReference type="Pfam" id="PF22759">
    <property type="entry name" value="E217_GP41"/>
    <property type="match status" value="1"/>
</dbReference>
<evidence type="ECO:0000313" key="2">
    <source>
        <dbReference type="Proteomes" id="UP000030230"/>
    </source>
</evidence>
<dbReference type="KEGG" id="vg:23679387"/>
<protein>
    <recommendedName>
        <fullName evidence="3">Tail protein</fullName>
    </recommendedName>
</protein>
<keyword evidence="2" id="KW-1185">Reference proteome</keyword>
<evidence type="ECO:0008006" key="3">
    <source>
        <dbReference type="Google" id="ProtNLM"/>
    </source>
</evidence>
<evidence type="ECO:0000313" key="1">
    <source>
        <dbReference type="EMBL" id="CEF89181.1"/>
    </source>
</evidence>
<dbReference type="GeneID" id="23679387"/>
<dbReference type="EMBL" id="LN610573">
    <property type="protein sequence ID" value="CEF89181.1"/>
    <property type="molecule type" value="Genomic_DNA"/>
</dbReference>
<reference evidence="2" key="1">
    <citation type="journal article" date="2015" name="PLoS ONE">
        <title>Investigation of a Large Collection of Pseudomonas aeruginosa Bacteriophages Collected from a Single Environmental Source in Abidjan, Cote d'Ivoire.</title>
        <authorList>
            <person name="Essoh C."/>
            <person name="Latino L."/>
            <person name="Midoux C."/>
            <person name="Blouin Y."/>
            <person name="Loukou G."/>
            <person name="Nguetta S.P."/>
            <person name="Lathro S."/>
            <person name="Cablanmian A."/>
            <person name="Kouassi A.K."/>
            <person name="Vergnaud G."/>
            <person name="Pourcel C."/>
        </authorList>
    </citation>
    <scope>NUCLEOTIDE SEQUENCE [LARGE SCALE GENOMIC DNA]</scope>
</reference>
<dbReference type="Proteomes" id="UP000030230">
    <property type="component" value="Segment"/>
</dbReference>
<name>A0A0A1IUL5_9CAUD</name>
<accession>A0A0A1IUL5</accession>
<dbReference type="InterPro" id="IPR054496">
    <property type="entry name" value="E217_GP41"/>
</dbReference>